<comment type="cofactor">
    <cofactor evidence="4">
        <name>Zn(2+)</name>
        <dbReference type="ChEBI" id="CHEBI:29105"/>
    </cofactor>
</comment>
<dbReference type="Pfam" id="PF00107">
    <property type="entry name" value="ADH_zinc_N"/>
    <property type="match status" value="1"/>
</dbReference>
<keyword evidence="2 4" id="KW-0862">Zinc</keyword>
<accession>A0ABT9XJ58</accession>
<dbReference type="Gene3D" id="3.90.180.10">
    <property type="entry name" value="Medium-chain alcohol dehydrogenases, catalytic domain"/>
    <property type="match status" value="1"/>
</dbReference>
<dbReference type="EMBL" id="JAUSTP010000017">
    <property type="protein sequence ID" value="MDQ0190346.1"/>
    <property type="molecule type" value="Genomic_DNA"/>
</dbReference>
<keyword evidence="1 4" id="KW-0479">Metal-binding</keyword>
<keyword evidence="3 6" id="KW-0560">Oxidoreductase</keyword>
<dbReference type="RefSeq" id="WP_274454652.1">
    <property type="nucleotide sequence ID" value="NZ_CP067097.1"/>
</dbReference>
<evidence type="ECO:0000313" key="6">
    <source>
        <dbReference type="EMBL" id="MDQ0190346.1"/>
    </source>
</evidence>
<sequence>MKAAVLEAFHAPLVVRQIADPELTPEGVILKVEAVGVCRSDWHAWVGEWGEKAVPPLPHVLGHEISGTVVETGSQIRNFKPGDRVIVPFSQGDGSCPYCIAGHQNVCEHRQMPGFTYKGGFAEYTHIPHADGNLIHLPDGVEFVEASAMGCRFMTAFHGVTQRGKVGPGEWVAVYGAGGVGLSAIQIATAMGANVIAVDISDDKLDFAKQVGAVETVNSTRHKPSQAIRELTGGGAHVSIDALGIQETAVNAVKSLRKQGRHVQIGMTSYENGGMVELPLNLIVENEIQIAGSFGMPVPEFPAMLQMVAKRRLEPGKLVTKTISLEELGDAFQDMSNFSGVGVTVVNQF</sequence>
<dbReference type="InterPro" id="IPR036291">
    <property type="entry name" value="NAD(P)-bd_dom_sf"/>
</dbReference>
<organism evidence="6 7">
    <name type="scientific">Alicyclobacillus cycloheptanicus</name>
    <dbReference type="NCBI Taxonomy" id="1457"/>
    <lineage>
        <taxon>Bacteria</taxon>
        <taxon>Bacillati</taxon>
        <taxon>Bacillota</taxon>
        <taxon>Bacilli</taxon>
        <taxon>Bacillales</taxon>
        <taxon>Alicyclobacillaceae</taxon>
        <taxon>Alicyclobacillus</taxon>
    </lineage>
</organism>
<dbReference type="GO" id="GO:0004022">
    <property type="term" value="F:alcohol dehydrogenase (NAD+) activity"/>
    <property type="evidence" value="ECO:0007669"/>
    <property type="project" value="UniProtKB-EC"/>
</dbReference>
<comment type="caution">
    <text evidence="6">The sequence shown here is derived from an EMBL/GenBank/DDBJ whole genome shotgun (WGS) entry which is preliminary data.</text>
</comment>
<gene>
    <name evidence="6" type="ORF">J2S03_002210</name>
</gene>
<comment type="similarity">
    <text evidence="4">Belongs to the zinc-containing alcohol dehydrogenase family.</text>
</comment>
<dbReference type="SUPFAM" id="SSF51735">
    <property type="entry name" value="NAD(P)-binding Rossmann-fold domains"/>
    <property type="match status" value="1"/>
</dbReference>
<evidence type="ECO:0000313" key="7">
    <source>
        <dbReference type="Proteomes" id="UP001232973"/>
    </source>
</evidence>
<dbReference type="Pfam" id="PF08240">
    <property type="entry name" value="ADH_N"/>
    <property type="match status" value="1"/>
</dbReference>
<dbReference type="EC" id="1.1.1.1" evidence="6"/>
<evidence type="ECO:0000256" key="4">
    <source>
        <dbReference type="RuleBase" id="RU361277"/>
    </source>
</evidence>
<dbReference type="InterPro" id="IPR020843">
    <property type="entry name" value="ER"/>
</dbReference>
<dbReference type="InterPro" id="IPR013154">
    <property type="entry name" value="ADH-like_N"/>
</dbReference>
<evidence type="ECO:0000259" key="5">
    <source>
        <dbReference type="SMART" id="SM00829"/>
    </source>
</evidence>
<dbReference type="Proteomes" id="UP001232973">
    <property type="component" value="Unassembled WGS sequence"/>
</dbReference>
<dbReference type="CDD" id="cd08260">
    <property type="entry name" value="Zn_ADH6"/>
    <property type="match status" value="1"/>
</dbReference>
<dbReference type="PROSITE" id="PS00059">
    <property type="entry name" value="ADH_ZINC"/>
    <property type="match status" value="1"/>
</dbReference>
<reference evidence="6 7" key="1">
    <citation type="submission" date="2023-07" db="EMBL/GenBank/DDBJ databases">
        <title>Genomic Encyclopedia of Type Strains, Phase IV (KMG-IV): sequencing the most valuable type-strain genomes for metagenomic binning, comparative biology and taxonomic classification.</title>
        <authorList>
            <person name="Goeker M."/>
        </authorList>
    </citation>
    <scope>NUCLEOTIDE SEQUENCE [LARGE SCALE GENOMIC DNA]</scope>
    <source>
        <strain evidence="6 7">DSM 4006</strain>
    </source>
</reference>
<evidence type="ECO:0000256" key="2">
    <source>
        <dbReference type="ARBA" id="ARBA00022833"/>
    </source>
</evidence>
<evidence type="ECO:0000256" key="3">
    <source>
        <dbReference type="ARBA" id="ARBA00023002"/>
    </source>
</evidence>
<keyword evidence="7" id="KW-1185">Reference proteome</keyword>
<evidence type="ECO:0000256" key="1">
    <source>
        <dbReference type="ARBA" id="ARBA00022723"/>
    </source>
</evidence>
<dbReference type="PANTHER" id="PTHR43401">
    <property type="entry name" value="L-THREONINE 3-DEHYDROGENASE"/>
    <property type="match status" value="1"/>
</dbReference>
<dbReference type="InterPro" id="IPR050129">
    <property type="entry name" value="Zn_alcohol_dh"/>
</dbReference>
<dbReference type="SMART" id="SM00829">
    <property type="entry name" value="PKS_ER"/>
    <property type="match status" value="1"/>
</dbReference>
<protein>
    <submittedName>
        <fullName evidence="6">Propanol-preferring alcohol dehydrogenase</fullName>
        <ecNumber evidence="6">1.1.1.1</ecNumber>
    </submittedName>
</protein>
<dbReference type="InterPro" id="IPR013149">
    <property type="entry name" value="ADH-like_C"/>
</dbReference>
<name>A0ABT9XJ58_9BACL</name>
<proteinExistence type="inferred from homology"/>
<dbReference type="PANTHER" id="PTHR43401:SF5">
    <property type="entry name" value="ALCOHOL DEHYDROGENASE-RELATED"/>
    <property type="match status" value="1"/>
</dbReference>
<dbReference type="InterPro" id="IPR011032">
    <property type="entry name" value="GroES-like_sf"/>
</dbReference>
<dbReference type="SUPFAM" id="SSF50129">
    <property type="entry name" value="GroES-like"/>
    <property type="match status" value="1"/>
</dbReference>
<feature type="domain" description="Enoyl reductase (ER)" evidence="5">
    <location>
        <begin position="4"/>
        <end position="346"/>
    </location>
</feature>
<dbReference type="InterPro" id="IPR002328">
    <property type="entry name" value="ADH_Zn_CS"/>
</dbReference>